<accession>A0A0R1K2H9</accession>
<dbReference type="PANTHER" id="PTHR34980">
    <property type="entry name" value="INNER MEMBRANE PROTEIN-RELATED-RELATED"/>
    <property type="match status" value="1"/>
</dbReference>
<name>A0A0R1K2H9_9LACO</name>
<keyword evidence="5" id="KW-1185">Reference proteome</keyword>
<comment type="caution">
    <text evidence="4">The sequence shown here is derived from an EMBL/GenBank/DDBJ whole genome shotgun (WGS) entry which is preliminary data.</text>
</comment>
<dbReference type="InterPro" id="IPR026870">
    <property type="entry name" value="Zinc_ribbon_dom"/>
</dbReference>
<dbReference type="PATRIC" id="fig|1423773.3.peg.224"/>
<evidence type="ECO:0000256" key="2">
    <source>
        <dbReference type="SAM" id="Phobius"/>
    </source>
</evidence>
<dbReference type="AlphaFoldDB" id="A0A0R1K2H9"/>
<proteinExistence type="predicted"/>
<evidence type="ECO:0000256" key="1">
    <source>
        <dbReference type="SAM" id="MobiDB-lite"/>
    </source>
</evidence>
<feature type="compositionally biased region" description="Low complexity" evidence="1">
    <location>
        <begin position="34"/>
        <end position="44"/>
    </location>
</feature>
<sequence>MHETKFCTNCGKSIPRDAEFCPYCGHGQAVATQTTQQTNPQPNTAGSTYQQPQPQPGDAVYNESPVPGLVVSTKLYLRDALTINKRMGRADYWWAALGISLLAGAASLVVFFLLALFGGLDDAYEPTGLSALFFYALLLIMFVAYVGLWIASFTAEIRRFHDLGYSGAFWLLNLVPMVGGLIVLILLCQPSRQLNNRYIN</sequence>
<feature type="transmembrane region" description="Helical" evidence="2">
    <location>
        <begin position="132"/>
        <end position="151"/>
    </location>
</feature>
<dbReference type="PANTHER" id="PTHR34980:SF3">
    <property type="entry name" value="BLR8105 PROTEIN"/>
    <property type="match status" value="1"/>
</dbReference>
<dbReference type="Pfam" id="PF13240">
    <property type="entry name" value="Zn_Ribbon_1"/>
    <property type="match status" value="1"/>
</dbReference>
<evidence type="ECO:0000313" key="5">
    <source>
        <dbReference type="Proteomes" id="UP000051162"/>
    </source>
</evidence>
<dbReference type="Proteomes" id="UP000051162">
    <property type="component" value="Unassembled WGS sequence"/>
</dbReference>
<dbReference type="STRING" id="1423773.FD30_GL000222"/>
<keyword evidence="2" id="KW-0812">Transmembrane</keyword>
<gene>
    <name evidence="4" type="ORF">FD30_GL000222</name>
</gene>
<reference evidence="4 5" key="1">
    <citation type="journal article" date="2015" name="Genome Announc.">
        <title>Expanding the biotechnology potential of lactobacilli through comparative genomics of 213 strains and associated genera.</title>
        <authorList>
            <person name="Sun Z."/>
            <person name="Harris H.M."/>
            <person name="McCann A."/>
            <person name="Guo C."/>
            <person name="Argimon S."/>
            <person name="Zhang W."/>
            <person name="Yang X."/>
            <person name="Jeffery I.B."/>
            <person name="Cooney J.C."/>
            <person name="Kagawa T.F."/>
            <person name="Liu W."/>
            <person name="Song Y."/>
            <person name="Salvetti E."/>
            <person name="Wrobel A."/>
            <person name="Rasinkangas P."/>
            <person name="Parkhill J."/>
            <person name="Rea M.C."/>
            <person name="O'Sullivan O."/>
            <person name="Ritari J."/>
            <person name="Douillard F.P."/>
            <person name="Paul Ross R."/>
            <person name="Yang R."/>
            <person name="Briner A.E."/>
            <person name="Felis G.E."/>
            <person name="de Vos W.M."/>
            <person name="Barrangou R."/>
            <person name="Klaenhammer T.R."/>
            <person name="Caufield P.W."/>
            <person name="Cui Y."/>
            <person name="Zhang H."/>
            <person name="O'Toole P.W."/>
        </authorList>
    </citation>
    <scope>NUCLEOTIDE SEQUENCE [LARGE SCALE GENOMIC DNA]</scope>
    <source>
        <strain evidence="4 5">DSM 19117</strain>
    </source>
</reference>
<dbReference type="GO" id="GO:0005886">
    <property type="term" value="C:plasma membrane"/>
    <property type="evidence" value="ECO:0007669"/>
    <property type="project" value="TreeGrafter"/>
</dbReference>
<dbReference type="GeneID" id="84782213"/>
<dbReference type="RefSeq" id="WP_056943634.1">
    <property type="nucleotide sequence ID" value="NZ_AZDT01000008.1"/>
</dbReference>
<feature type="region of interest" description="Disordered" evidence="1">
    <location>
        <begin position="34"/>
        <end position="57"/>
    </location>
</feature>
<dbReference type="EMBL" id="AZDT01000008">
    <property type="protein sequence ID" value="KRK77304.1"/>
    <property type="molecule type" value="Genomic_DNA"/>
</dbReference>
<protein>
    <recommendedName>
        <fullName evidence="3">Zinc-ribbon domain-containing protein</fullName>
    </recommendedName>
</protein>
<evidence type="ECO:0000259" key="3">
    <source>
        <dbReference type="Pfam" id="PF13240"/>
    </source>
</evidence>
<feature type="transmembrane region" description="Helical" evidence="2">
    <location>
        <begin position="92"/>
        <end position="120"/>
    </location>
</feature>
<keyword evidence="2" id="KW-0472">Membrane</keyword>
<keyword evidence="2" id="KW-1133">Transmembrane helix</keyword>
<dbReference type="Pfam" id="PF05656">
    <property type="entry name" value="DUF805"/>
    <property type="match status" value="1"/>
</dbReference>
<dbReference type="OrthoDB" id="2322628at2"/>
<feature type="domain" description="Zinc-ribbon" evidence="3">
    <location>
        <begin position="6"/>
        <end position="26"/>
    </location>
</feature>
<evidence type="ECO:0000313" key="4">
    <source>
        <dbReference type="EMBL" id="KRK77304.1"/>
    </source>
</evidence>
<feature type="transmembrane region" description="Helical" evidence="2">
    <location>
        <begin position="163"/>
        <end position="187"/>
    </location>
</feature>
<dbReference type="InterPro" id="IPR008523">
    <property type="entry name" value="DUF805"/>
</dbReference>
<organism evidence="4 5">
    <name type="scientific">Levilactobacillus namurensis DSM 19117</name>
    <dbReference type="NCBI Taxonomy" id="1423773"/>
    <lineage>
        <taxon>Bacteria</taxon>
        <taxon>Bacillati</taxon>
        <taxon>Bacillota</taxon>
        <taxon>Bacilli</taxon>
        <taxon>Lactobacillales</taxon>
        <taxon>Lactobacillaceae</taxon>
        <taxon>Levilactobacillus</taxon>
    </lineage>
</organism>